<dbReference type="PANTHER" id="PTHR48105">
    <property type="entry name" value="THIOREDOXIN REDUCTASE 1-RELATED-RELATED"/>
    <property type="match status" value="1"/>
</dbReference>
<protein>
    <submittedName>
        <fullName evidence="5">Thioredoxin reductase</fullName>
    </submittedName>
</protein>
<dbReference type="InterPro" id="IPR036188">
    <property type="entry name" value="FAD/NAD-bd_sf"/>
</dbReference>
<dbReference type="Gene3D" id="3.50.50.60">
    <property type="entry name" value="FAD/NAD(P)-binding domain"/>
    <property type="match status" value="2"/>
</dbReference>
<comment type="caution">
    <text evidence="5">The sequence shown here is derived from an EMBL/GenBank/DDBJ whole genome shotgun (WGS) entry which is preliminary data.</text>
</comment>
<accession>A0A931D8I8</accession>
<keyword evidence="2" id="KW-0560">Oxidoreductase</keyword>
<reference evidence="5" key="1">
    <citation type="submission" date="2020-11" db="EMBL/GenBank/DDBJ databases">
        <title>Sequencing the genomes of 1000 actinobacteria strains.</title>
        <authorList>
            <person name="Klenk H.-P."/>
        </authorList>
    </citation>
    <scope>NUCLEOTIDE SEQUENCE</scope>
    <source>
        <strain evidence="5">DSM 26152</strain>
    </source>
</reference>
<keyword evidence="1" id="KW-0285">Flavoprotein</keyword>
<comment type="catalytic activity">
    <reaction evidence="3">
        <text>[thioredoxin]-dithiol + NADP(+) = [thioredoxin]-disulfide + NADPH + H(+)</text>
        <dbReference type="Rhea" id="RHEA:20345"/>
        <dbReference type="Rhea" id="RHEA-COMP:10698"/>
        <dbReference type="Rhea" id="RHEA-COMP:10700"/>
        <dbReference type="ChEBI" id="CHEBI:15378"/>
        <dbReference type="ChEBI" id="CHEBI:29950"/>
        <dbReference type="ChEBI" id="CHEBI:50058"/>
        <dbReference type="ChEBI" id="CHEBI:57783"/>
        <dbReference type="ChEBI" id="CHEBI:58349"/>
        <dbReference type="EC" id="1.8.1.9"/>
    </reaction>
</comment>
<dbReference type="AlphaFoldDB" id="A0A931D8I8"/>
<evidence type="ECO:0000256" key="1">
    <source>
        <dbReference type="ARBA" id="ARBA00022630"/>
    </source>
</evidence>
<dbReference type="InterPro" id="IPR050097">
    <property type="entry name" value="Ferredoxin-NADP_redctase_2"/>
</dbReference>
<evidence type="ECO:0000259" key="4">
    <source>
        <dbReference type="Pfam" id="PF07992"/>
    </source>
</evidence>
<dbReference type="PRINTS" id="PR00368">
    <property type="entry name" value="FADPNR"/>
</dbReference>
<gene>
    <name evidence="5" type="ORF">IW252_001121</name>
</gene>
<organism evidence="5 6">
    <name type="scientific">Zhihengliuella flava</name>
    <dbReference type="NCBI Taxonomy" id="1285193"/>
    <lineage>
        <taxon>Bacteria</taxon>
        <taxon>Bacillati</taxon>
        <taxon>Actinomycetota</taxon>
        <taxon>Actinomycetes</taxon>
        <taxon>Micrococcales</taxon>
        <taxon>Micrococcaceae</taxon>
        <taxon>Zhihengliuella</taxon>
    </lineage>
</organism>
<dbReference type="Pfam" id="PF07992">
    <property type="entry name" value="Pyr_redox_2"/>
    <property type="match status" value="1"/>
</dbReference>
<dbReference type="EMBL" id="JADOTZ010000001">
    <property type="protein sequence ID" value="MBG6084354.1"/>
    <property type="molecule type" value="Genomic_DNA"/>
</dbReference>
<evidence type="ECO:0000313" key="5">
    <source>
        <dbReference type="EMBL" id="MBG6084354.1"/>
    </source>
</evidence>
<feature type="domain" description="FAD/NAD(P)-binding" evidence="4">
    <location>
        <begin position="5"/>
        <end position="290"/>
    </location>
</feature>
<evidence type="ECO:0000256" key="3">
    <source>
        <dbReference type="ARBA" id="ARBA00048132"/>
    </source>
</evidence>
<name>A0A931D8I8_9MICC</name>
<dbReference type="PRINTS" id="PR00469">
    <property type="entry name" value="PNDRDTASEII"/>
</dbReference>
<evidence type="ECO:0000313" key="6">
    <source>
        <dbReference type="Proteomes" id="UP000625033"/>
    </source>
</evidence>
<dbReference type="Proteomes" id="UP000625033">
    <property type="component" value="Unassembled WGS sequence"/>
</dbReference>
<dbReference type="RefSeq" id="WP_196835676.1">
    <property type="nucleotide sequence ID" value="NZ_JADOTZ010000001.1"/>
</dbReference>
<dbReference type="SUPFAM" id="SSF51905">
    <property type="entry name" value="FAD/NAD(P)-binding domain"/>
    <property type="match status" value="1"/>
</dbReference>
<keyword evidence="6" id="KW-1185">Reference proteome</keyword>
<evidence type="ECO:0000256" key="2">
    <source>
        <dbReference type="ARBA" id="ARBA00023002"/>
    </source>
</evidence>
<dbReference type="InterPro" id="IPR023753">
    <property type="entry name" value="FAD/NAD-binding_dom"/>
</dbReference>
<proteinExistence type="predicted"/>
<sequence length="316" mass="32239">MDTTYDVAILGGSFAGLAAAVALGRSLRRVVVLDASTPRNAPSPGAHNVLAQDGAAPADLIAAARRDAGKYGVELRTAEVASAEGCRDAPGEAFGVTLTTGERLTARRLLIATGTVDQLPQIPGLAEHWGTQVLHCPYCHGWEVRGQRIGVIATHPMASHQALLFSQLGQVDFILHGEDAAAHLTADQRADLAAAGVSLVESPVAEVTADGTGLTGVRLASGEHREYGALTVQSRLAARAEVFTQLGGTVSENPMGTFIETDQRQATAIPGVWAAGNVADPAGSVAHVAAAGTTAGAALNADLIAADVRLARAGSA</sequence>
<dbReference type="GO" id="GO:0004791">
    <property type="term" value="F:thioredoxin-disulfide reductase (NADPH) activity"/>
    <property type="evidence" value="ECO:0007669"/>
    <property type="project" value="UniProtKB-EC"/>
</dbReference>